<evidence type="ECO:0000313" key="2">
    <source>
        <dbReference type="EMBL" id="MEA5667016.1"/>
    </source>
</evidence>
<dbReference type="SUPFAM" id="SSF52141">
    <property type="entry name" value="Uracil-DNA glycosylase-like"/>
    <property type="match status" value="1"/>
</dbReference>
<dbReference type="EC" id="3.2.2.15" evidence="2"/>
<gene>
    <name evidence="2" type="ORF">VA603_05630</name>
</gene>
<dbReference type="SMART" id="SM00986">
    <property type="entry name" value="UDG"/>
    <property type="match status" value="1"/>
</dbReference>
<accession>A0ABU5V0Z6</accession>
<dbReference type="InterPro" id="IPR005122">
    <property type="entry name" value="Uracil-DNA_glycosylase-like"/>
</dbReference>
<dbReference type="NCBIfam" id="TIGR04274">
    <property type="entry name" value="hypoxanDNAglyco"/>
    <property type="match status" value="1"/>
</dbReference>
<name>A0ABU5V0Z6_9GAMM</name>
<dbReference type="Pfam" id="PF03167">
    <property type="entry name" value="UDG"/>
    <property type="match status" value="1"/>
</dbReference>
<protein>
    <submittedName>
        <fullName evidence="2">DNA-deoxyinosine glycosylase</fullName>
        <ecNumber evidence="2">3.2.2.15</ecNumber>
    </submittedName>
</protein>
<keyword evidence="3" id="KW-1185">Reference proteome</keyword>
<reference evidence="2 3" key="1">
    <citation type="submission" date="2023-12" db="EMBL/GenBank/DDBJ databases">
        <title>Stenotrophomonas guangdongensis sp. nov., isolated from wilted pepper plants (Capsicum annuum).</title>
        <authorList>
            <person name="Qiu M."/>
            <person name="Li Y."/>
            <person name="Liu Q."/>
            <person name="Zhang X."/>
            <person name="Huang Y."/>
            <person name="Guo R."/>
            <person name="Hu M."/>
            <person name="Zhou J."/>
            <person name="Zhou X."/>
        </authorList>
    </citation>
    <scope>NUCLEOTIDE SEQUENCE [LARGE SCALE GENOMIC DNA]</scope>
    <source>
        <strain evidence="2 3">MH1</strain>
    </source>
</reference>
<keyword evidence="2" id="KW-0378">Hydrolase</keyword>
<evidence type="ECO:0000259" key="1">
    <source>
        <dbReference type="SMART" id="SM00986"/>
    </source>
</evidence>
<dbReference type="GO" id="GO:0033958">
    <property type="term" value="F:DNA-deoxyinosine glycosylase activity"/>
    <property type="evidence" value="ECO:0007669"/>
    <property type="project" value="UniProtKB-EC"/>
</dbReference>
<comment type="caution">
    <text evidence="2">The sequence shown here is derived from an EMBL/GenBank/DDBJ whole genome shotgun (WGS) entry which is preliminary data.</text>
</comment>
<evidence type="ECO:0000313" key="3">
    <source>
        <dbReference type="Proteomes" id="UP001301653"/>
    </source>
</evidence>
<proteinExistence type="predicted"/>
<dbReference type="EMBL" id="JAYFUH010000065">
    <property type="protein sequence ID" value="MEA5667016.1"/>
    <property type="molecule type" value="Genomic_DNA"/>
</dbReference>
<dbReference type="Proteomes" id="UP001301653">
    <property type="component" value="Unassembled WGS sequence"/>
</dbReference>
<dbReference type="RefSeq" id="WP_132865780.1">
    <property type="nucleotide sequence ID" value="NZ_JAYFUH010000065.1"/>
</dbReference>
<feature type="domain" description="Uracil-DNA glycosylase-like" evidence="1">
    <location>
        <begin position="10"/>
        <end position="168"/>
    </location>
</feature>
<sequence>MDEQLLQGLPAQVNADCRVLVLGSMPGAVSLQQARYYAHPRNRFWPLMGALCGFDPAQEYTQRLHCLLQSGVGVWDVIGQCRRSGSLDAAIERGSEVPNALPALIQGLPGLRAIACNGGAAAAAFRRWVSPALPPLAAALPVLALPSTSPANAAWTLPRLRAAWAPLQPWLETGAQAAPTARGR</sequence>
<dbReference type="InterPro" id="IPR026353">
    <property type="entry name" value="Hypoxan-DNA_Glyclase"/>
</dbReference>
<dbReference type="Gene3D" id="3.40.470.10">
    <property type="entry name" value="Uracil-DNA glycosylase-like domain"/>
    <property type="match status" value="1"/>
</dbReference>
<organism evidence="2 3">
    <name type="scientific">Stenotrophomonas capsici</name>
    <dbReference type="NCBI Taxonomy" id="3110230"/>
    <lineage>
        <taxon>Bacteria</taxon>
        <taxon>Pseudomonadati</taxon>
        <taxon>Pseudomonadota</taxon>
        <taxon>Gammaproteobacteria</taxon>
        <taxon>Lysobacterales</taxon>
        <taxon>Lysobacteraceae</taxon>
        <taxon>Stenotrophomonas</taxon>
    </lineage>
</organism>
<keyword evidence="2" id="KW-0326">Glycosidase</keyword>
<dbReference type="CDD" id="cd10032">
    <property type="entry name" value="UDG-F6_HDG"/>
    <property type="match status" value="1"/>
</dbReference>
<dbReference type="InterPro" id="IPR036895">
    <property type="entry name" value="Uracil-DNA_glycosylase-like_sf"/>
</dbReference>
<dbReference type="SMART" id="SM00987">
    <property type="entry name" value="UreE_C"/>
    <property type="match status" value="1"/>
</dbReference>